<evidence type="ECO:0000313" key="3">
    <source>
        <dbReference type="EMBL" id="KAJ56489.1"/>
    </source>
</evidence>
<dbReference type="PANTHER" id="PTHR38340:SF1">
    <property type="entry name" value="S-LAYER PROTEIN"/>
    <property type="match status" value="1"/>
</dbReference>
<reference evidence="3 4" key="1">
    <citation type="submission" date="2014-03" db="EMBL/GenBank/DDBJ databases">
        <title>Draft Genome Sequence of Actibacterium mucosum KCTC 23349, a Marine Alphaproteobacterium with Complex Ionic Requirements Isolated from Mediterranean Seawater at Malvarrosa Beach, Valencia, Spain.</title>
        <authorList>
            <person name="Arahal D.R."/>
            <person name="Shao Z."/>
            <person name="Lai Q."/>
            <person name="Pujalte M.J."/>
        </authorList>
    </citation>
    <scope>NUCLEOTIDE SEQUENCE [LARGE SCALE GENOMIC DNA]</scope>
    <source>
        <strain evidence="3 4">KCTC 23349</strain>
    </source>
</reference>
<name>A0A037ZLH7_9RHOB</name>
<dbReference type="PROSITE" id="PS00330">
    <property type="entry name" value="HEMOLYSIN_CALCIUM"/>
    <property type="match status" value="1"/>
</dbReference>
<dbReference type="SUPFAM" id="SSF51120">
    <property type="entry name" value="beta-Roll"/>
    <property type="match status" value="2"/>
</dbReference>
<keyword evidence="4" id="KW-1185">Reference proteome</keyword>
<accession>A0A037ZLH7</accession>
<dbReference type="EMBL" id="JFKE01000002">
    <property type="protein sequence ID" value="KAJ56489.1"/>
    <property type="molecule type" value="Genomic_DNA"/>
</dbReference>
<dbReference type="OrthoDB" id="7836342at2"/>
<gene>
    <name evidence="3" type="ORF">ACMU_05980</name>
</gene>
<proteinExistence type="predicted"/>
<dbReference type="InterPro" id="IPR001343">
    <property type="entry name" value="Hemolysn_Ca-bd"/>
</dbReference>
<sequence length="532" mass="55166">MASAKAYFDTVNEVQGDLDTLSDLSGDIGTAATLATEVLELPGDLEAKLREKADLVDLPNSIVTLLGALPFGIGTAIKQLDNIANSVSGTIDAQADVLGALDDAWAPARNAVDQIDSANDTAGGIIDGLSAENQPRVAEAALIFDAMGSESFYNDTALAGRMGQYQFLADGWFTIRDGALAPLQAAISGINSAITAIDNAVPDLSAVTKALDDALGVFNGAKSVANSIRDAIDISIKIPPFGPTINILNVLETITSWIDLVVGFVEDFVIDVFANLGININSVFNSIASEMLGFLNPFFDIFDTLQAVTAPLLGQLEGVMNSALNQLNALISSVDAVVEPGGLFDNIIEGDAADNDIAGTNMEDAIFGKAGEDMINGGFGSDFLFGGADGDTIIGGFGNDEMFGGSGGDVILGIFGNNYYDGGLGDDILLAQDGDDTLNGGAGSRDFLIGGGGADDFLFLAGNETDIIFDFEDNIDDLLIDASLMAGATDAQDFLNREAFDIGGNTIISLTGDVIILLGISTTELVDDIQFV</sequence>
<dbReference type="Proteomes" id="UP000026249">
    <property type="component" value="Unassembled WGS sequence"/>
</dbReference>
<dbReference type="RefSeq" id="WP_051587960.1">
    <property type="nucleotide sequence ID" value="NZ_JFKE01000002.1"/>
</dbReference>
<dbReference type="InterPro" id="IPR050557">
    <property type="entry name" value="RTX_toxin/Mannuronan_C5-epim"/>
</dbReference>
<dbReference type="AlphaFoldDB" id="A0A037ZLH7"/>
<dbReference type="GO" id="GO:0005576">
    <property type="term" value="C:extracellular region"/>
    <property type="evidence" value="ECO:0007669"/>
    <property type="project" value="UniProtKB-SubCell"/>
</dbReference>
<dbReference type="Pfam" id="PF00353">
    <property type="entry name" value="HemolysinCabind"/>
    <property type="match status" value="2"/>
</dbReference>
<evidence type="ECO:0008006" key="5">
    <source>
        <dbReference type="Google" id="ProtNLM"/>
    </source>
</evidence>
<organism evidence="3 4">
    <name type="scientific">Actibacterium mucosum KCTC 23349</name>
    <dbReference type="NCBI Taxonomy" id="1454373"/>
    <lineage>
        <taxon>Bacteria</taxon>
        <taxon>Pseudomonadati</taxon>
        <taxon>Pseudomonadota</taxon>
        <taxon>Alphaproteobacteria</taxon>
        <taxon>Rhodobacterales</taxon>
        <taxon>Roseobacteraceae</taxon>
        <taxon>Actibacterium</taxon>
    </lineage>
</organism>
<evidence type="ECO:0000313" key="4">
    <source>
        <dbReference type="Proteomes" id="UP000026249"/>
    </source>
</evidence>
<dbReference type="InterPro" id="IPR018511">
    <property type="entry name" value="Hemolysin-typ_Ca-bd_CS"/>
</dbReference>
<dbReference type="STRING" id="1454373.ACMU_05980"/>
<dbReference type="PRINTS" id="PR00313">
    <property type="entry name" value="CABNDNGRPT"/>
</dbReference>
<dbReference type="InterPro" id="IPR011049">
    <property type="entry name" value="Serralysin-like_metalloprot_C"/>
</dbReference>
<dbReference type="PANTHER" id="PTHR38340">
    <property type="entry name" value="S-LAYER PROTEIN"/>
    <property type="match status" value="1"/>
</dbReference>
<dbReference type="GO" id="GO:0005509">
    <property type="term" value="F:calcium ion binding"/>
    <property type="evidence" value="ECO:0007669"/>
    <property type="project" value="InterPro"/>
</dbReference>
<keyword evidence="2" id="KW-0964">Secreted</keyword>
<protein>
    <recommendedName>
        <fullName evidence="5">Calcium-binding protein</fullName>
    </recommendedName>
</protein>
<dbReference type="Gene3D" id="2.150.10.10">
    <property type="entry name" value="Serralysin-like metalloprotease, C-terminal"/>
    <property type="match status" value="2"/>
</dbReference>
<evidence type="ECO:0000256" key="1">
    <source>
        <dbReference type="ARBA" id="ARBA00004613"/>
    </source>
</evidence>
<evidence type="ECO:0000256" key="2">
    <source>
        <dbReference type="ARBA" id="ARBA00022525"/>
    </source>
</evidence>
<comment type="subcellular location">
    <subcellularLocation>
        <location evidence="1">Secreted</location>
    </subcellularLocation>
</comment>
<comment type="caution">
    <text evidence="3">The sequence shown here is derived from an EMBL/GenBank/DDBJ whole genome shotgun (WGS) entry which is preliminary data.</text>
</comment>